<dbReference type="InterPro" id="IPR002035">
    <property type="entry name" value="VWF_A"/>
</dbReference>
<feature type="transmembrane region" description="Helical" evidence="5">
    <location>
        <begin position="56"/>
        <end position="73"/>
    </location>
</feature>
<dbReference type="Gene3D" id="3.40.50.410">
    <property type="entry name" value="von Willebrand factor, type A domain"/>
    <property type="match status" value="1"/>
</dbReference>
<dbReference type="SMART" id="SM00327">
    <property type="entry name" value="VWA"/>
    <property type="match status" value="1"/>
</dbReference>
<feature type="domain" description="VWFA" evidence="6">
    <location>
        <begin position="87"/>
        <end position="277"/>
    </location>
</feature>
<dbReference type="RefSeq" id="WP_092655524.1">
    <property type="nucleotide sequence ID" value="NZ_LT629732.1"/>
</dbReference>
<protein>
    <submittedName>
        <fullName evidence="7">Ca-activated chloride channel family protein</fullName>
    </submittedName>
</protein>
<evidence type="ECO:0000259" key="6">
    <source>
        <dbReference type="PROSITE" id="PS50234"/>
    </source>
</evidence>
<dbReference type="PROSITE" id="PS50234">
    <property type="entry name" value="VWFA"/>
    <property type="match status" value="1"/>
</dbReference>
<dbReference type="PANTHER" id="PTHR22550:SF5">
    <property type="entry name" value="LEUCINE ZIPPER PROTEIN 4"/>
    <property type="match status" value="1"/>
</dbReference>
<feature type="transmembrane region" description="Helical" evidence="5">
    <location>
        <begin position="6"/>
        <end position="25"/>
    </location>
</feature>
<feature type="transmembrane region" description="Helical" evidence="5">
    <location>
        <begin position="293"/>
        <end position="313"/>
    </location>
</feature>
<keyword evidence="2 5" id="KW-0812">Transmembrane</keyword>
<dbReference type="PANTHER" id="PTHR22550">
    <property type="entry name" value="SPORE GERMINATION PROTEIN"/>
    <property type="match status" value="1"/>
</dbReference>
<evidence type="ECO:0000313" key="7">
    <source>
        <dbReference type="EMBL" id="SDS93546.1"/>
    </source>
</evidence>
<keyword evidence="4 5" id="KW-0472">Membrane</keyword>
<dbReference type="OrthoDB" id="8882959at2"/>
<evidence type="ECO:0000256" key="3">
    <source>
        <dbReference type="ARBA" id="ARBA00022989"/>
    </source>
</evidence>
<evidence type="ECO:0000256" key="4">
    <source>
        <dbReference type="ARBA" id="ARBA00023136"/>
    </source>
</evidence>
<reference evidence="7 8" key="1">
    <citation type="submission" date="2016-10" db="EMBL/GenBank/DDBJ databases">
        <authorList>
            <person name="de Groot N.N."/>
        </authorList>
    </citation>
    <scope>NUCLEOTIDE SEQUENCE [LARGE SCALE GENOMIC DNA]</scope>
    <source>
        <strain evidence="7 8">DSM 22024</strain>
    </source>
</reference>
<name>A0A1H1WAU1_9ACTN</name>
<keyword evidence="1" id="KW-1003">Cell membrane</keyword>
<dbReference type="SUPFAM" id="SSF53300">
    <property type="entry name" value="vWA-like"/>
    <property type="match status" value="1"/>
</dbReference>
<proteinExistence type="predicted"/>
<gene>
    <name evidence="7" type="ORF">SAMN04489717_4407</name>
</gene>
<dbReference type="InterPro" id="IPR036465">
    <property type="entry name" value="vWFA_dom_sf"/>
</dbReference>
<keyword evidence="3 5" id="KW-1133">Transmembrane helix</keyword>
<dbReference type="InterPro" id="IPR024163">
    <property type="entry name" value="Aerotolerance_reg_N"/>
</dbReference>
<evidence type="ECO:0000256" key="1">
    <source>
        <dbReference type="ARBA" id="ARBA00022475"/>
    </source>
</evidence>
<evidence type="ECO:0000313" key="8">
    <source>
        <dbReference type="Proteomes" id="UP000198983"/>
    </source>
</evidence>
<dbReference type="Proteomes" id="UP000198983">
    <property type="component" value="Chromosome I"/>
</dbReference>
<dbReference type="STRING" id="117157.SAMN04489717_4407"/>
<dbReference type="InterPro" id="IPR050768">
    <property type="entry name" value="UPF0353/GerABKA_families"/>
</dbReference>
<evidence type="ECO:0000256" key="2">
    <source>
        <dbReference type="ARBA" id="ARBA00022692"/>
    </source>
</evidence>
<dbReference type="Pfam" id="PF07584">
    <property type="entry name" value="BatA"/>
    <property type="match status" value="1"/>
</dbReference>
<sequence length="317" mass="34291">MTFLAGERLWLLLIVPVLVVAYVLLQRRRRRYALRFTNLALLSRVAPRRPAWRRHVALGLTLASVALMVTAFARPEATVRVPRERATIVVAVDVSISMRADDVSPTRLKAAQEAANAFVTDLPEKFNVALVSFAGTANILVPPTTNRDDVERAVNGLQLAESTATGEAIFTSLDAIKQVPPDPAHPHEPAPARIVLLSDGYRNVGRGVDEAVAAAKAAKVPIYTIAFGTPFGTVDIEGQRTPVPVDEDTMRQIAQGTGGRSYTAESGQELEQVYTDIGSSVGYTQEKQEITSWWTGVALLMALCAAGASMFFLGRLP</sequence>
<accession>A0A1H1WAU1</accession>
<dbReference type="EMBL" id="LT629732">
    <property type="protein sequence ID" value="SDS93546.1"/>
    <property type="molecule type" value="Genomic_DNA"/>
</dbReference>
<dbReference type="Pfam" id="PF13519">
    <property type="entry name" value="VWA_2"/>
    <property type="match status" value="1"/>
</dbReference>
<organism evidence="7 8">
    <name type="scientific">Actinopolymorpha singaporensis</name>
    <dbReference type="NCBI Taxonomy" id="117157"/>
    <lineage>
        <taxon>Bacteria</taxon>
        <taxon>Bacillati</taxon>
        <taxon>Actinomycetota</taxon>
        <taxon>Actinomycetes</taxon>
        <taxon>Propionibacteriales</taxon>
        <taxon>Actinopolymorphaceae</taxon>
        <taxon>Actinopolymorpha</taxon>
    </lineage>
</organism>
<keyword evidence="8" id="KW-1185">Reference proteome</keyword>
<evidence type="ECO:0000256" key="5">
    <source>
        <dbReference type="SAM" id="Phobius"/>
    </source>
</evidence>
<dbReference type="AlphaFoldDB" id="A0A1H1WAU1"/>